<name>A0A0K2TEM8_LEPSM</name>
<proteinExistence type="predicted"/>
<protein>
    <submittedName>
        <fullName evidence="1">Uncharacterized protein</fullName>
    </submittedName>
</protein>
<sequence length="49" mass="5866">MVAGILGGSWLYGDSQTSHFFQKLPDRTLWGLYLWRQFSRQVFSKWRIT</sequence>
<organism evidence="1">
    <name type="scientific">Lepeophtheirus salmonis</name>
    <name type="common">Salmon louse</name>
    <name type="synonym">Caligus salmonis</name>
    <dbReference type="NCBI Taxonomy" id="72036"/>
    <lineage>
        <taxon>Eukaryota</taxon>
        <taxon>Metazoa</taxon>
        <taxon>Ecdysozoa</taxon>
        <taxon>Arthropoda</taxon>
        <taxon>Crustacea</taxon>
        <taxon>Multicrustacea</taxon>
        <taxon>Hexanauplia</taxon>
        <taxon>Copepoda</taxon>
        <taxon>Siphonostomatoida</taxon>
        <taxon>Caligidae</taxon>
        <taxon>Lepeophtheirus</taxon>
    </lineage>
</organism>
<accession>A0A0K2TEM8</accession>
<evidence type="ECO:0000313" key="1">
    <source>
        <dbReference type="EMBL" id="CDW23896.1"/>
    </source>
</evidence>
<dbReference type="AlphaFoldDB" id="A0A0K2TEM8"/>
<dbReference type="EMBL" id="HACA01006535">
    <property type="protein sequence ID" value="CDW23896.1"/>
    <property type="molecule type" value="Transcribed_RNA"/>
</dbReference>
<reference evidence="1" key="1">
    <citation type="submission" date="2014-05" db="EMBL/GenBank/DDBJ databases">
        <authorList>
            <person name="Chronopoulou M."/>
        </authorList>
    </citation>
    <scope>NUCLEOTIDE SEQUENCE</scope>
    <source>
        <tissue evidence="1">Whole organism</tissue>
    </source>
</reference>